<dbReference type="GO" id="GO:0004343">
    <property type="term" value="F:glucosamine 6-phosphate N-acetyltransferase activity"/>
    <property type="evidence" value="ECO:0007669"/>
    <property type="project" value="TreeGrafter"/>
</dbReference>
<dbReference type="PANTHER" id="PTHR13355">
    <property type="entry name" value="GLUCOSAMINE 6-PHOSPHATE N-ACETYLTRANSFERASE"/>
    <property type="match status" value="1"/>
</dbReference>
<dbReference type="EMBL" id="JAVYAA010000006">
    <property type="protein sequence ID" value="MDT8979086.1"/>
    <property type="molecule type" value="Genomic_DNA"/>
</dbReference>
<dbReference type="Gene3D" id="3.40.630.30">
    <property type="match status" value="1"/>
</dbReference>
<dbReference type="Proteomes" id="UP001250538">
    <property type="component" value="Unassembled WGS sequence"/>
</dbReference>
<feature type="coiled-coil region" evidence="1">
    <location>
        <begin position="15"/>
        <end position="42"/>
    </location>
</feature>
<dbReference type="RefSeq" id="WP_315746852.1">
    <property type="nucleotide sequence ID" value="NZ_JAVYAA010000006.1"/>
</dbReference>
<dbReference type="AlphaFoldDB" id="A0AAJ2K024"/>
<comment type="caution">
    <text evidence="3">The sequence shown here is derived from an EMBL/GenBank/DDBJ whole genome shotgun (WGS) entry which is preliminary data.</text>
</comment>
<dbReference type="InterPro" id="IPR016181">
    <property type="entry name" value="Acyl_CoA_acyltransferase"/>
</dbReference>
<feature type="domain" description="N-acetyltransferase" evidence="2">
    <location>
        <begin position="2"/>
        <end position="146"/>
    </location>
</feature>
<proteinExistence type="predicted"/>
<keyword evidence="1" id="KW-0175">Coiled coil</keyword>
<dbReference type="PANTHER" id="PTHR13355:SF11">
    <property type="entry name" value="GLUCOSAMINE 6-PHOSPHATE N-ACETYLTRANSFERASE"/>
    <property type="match status" value="1"/>
</dbReference>
<evidence type="ECO:0000256" key="1">
    <source>
        <dbReference type="SAM" id="Coils"/>
    </source>
</evidence>
<protein>
    <submittedName>
        <fullName evidence="3">GNAT family N-acetyltransferase</fullName>
    </submittedName>
</protein>
<dbReference type="InterPro" id="IPR039143">
    <property type="entry name" value="GNPNAT1-like"/>
</dbReference>
<reference evidence="4" key="1">
    <citation type="submission" date="2023-09" db="EMBL/GenBank/DDBJ databases">
        <title>Paenibacillus sp. chi10 Genome sequencing and assembly.</title>
        <authorList>
            <person name="Kim I."/>
        </authorList>
    </citation>
    <scope>NUCLEOTIDE SEQUENCE [LARGE SCALE GENOMIC DNA]</scope>
    <source>
        <strain evidence="4">chi10</strain>
    </source>
</reference>
<name>A0AAJ2K024_9BACL</name>
<gene>
    <name evidence="3" type="ORF">RQP50_22865</name>
</gene>
<dbReference type="CDD" id="cd04301">
    <property type="entry name" value="NAT_SF"/>
    <property type="match status" value="1"/>
</dbReference>
<dbReference type="InterPro" id="IPR000182">
    <property type="entry name" value="GNAT_dom"/>
</dbReference>
<evidence type="ECO:0000313" key="4">
    <source>
        <dbReference type="Proteomes" id="UP001250538"/>
    </source>
</evidence>
<accession>A0AAJ2K024</accession>
<sequence>MIHIQTVARTQLDELAELYTELDNSETNIERLRERFTALQSNPDYTFIGAVDDSGKLVGSVMGIRCYDLTGQCRPFMVLENMIVSKSYHRKGIGQILVDAIEKIAVESDCHSVVLLSSAWRTDAHQFYEKLGFTKDAAYGFIKPLN</sequence>
<dbReference type="Pfam" id="PF00583">
    <property type="entry name" value="Acetyltransf_1"/>
    <property type="match status" value="1"/>
</dbReference>
<evidence type="ECO:0000259" key="2">
    <source>
        <dbReference type="PROSITE" id="PS51186"/>
    </source>
</evidence>
<dbReference type="PROSITE" id="PS51186">
    <property type="entry name" value="GNAT"/>
    <property type="match status" value="1"/>
</dbReference>
<dbReference type="SUPFAM" id="SSF55729">
    <property type="entry name" value="Acyl-CoA N-acyltransferases (Nat)"/>
    <property type="match status" value="1"/>
</dbReference>
<keyword evidence="4" id="KW-1185">Reference proteome</keyword>
<evidence type="ECO:0000313" key="3">
    <source>
        <dbReference type="EMBL" id="MDT8979086.1"/>
    </source>
</evidence>
<organism evidence="3 4">
    <name type="scientific">Paenibacillus suaedae</name>
    <dbReference type="NCBI Taxonomy" id="3077233"/>
    <lineage>
        <taxon>Bacteria</taxon>
        <taxon>Bacillati</taxon>
        <taxon>Bacillota</taxon>
        <taxon>Bacilli</taxon>
        <taxon>Bacillales</taxon>
        <taxon>Paenibacillaceae</taxon>
        <taxon>Paenibacillus</taxon>
    </lineage>
</organism>